<comment type="caution">
    <text evidence="2">The sequence shown here is derived from an EMBL/GenBank/DDBJ whole genome shotgun (WGS) entry which is preliminary data.</text>
</comment>
<organism evidence="2 3">
    <name type="scientific">Kineosporia corallincola</name>
    <dbReference type="NCBI Taxonomy" id="2835133"/>
    <lineage>
        <taxon>Bacteria</taxon>
        <taxon>Bacillati</taxon>
        <taxon>Actinomycetota</taxon>
        <taxon>Actinomycetes</taxon>
        <taxon>Kineosporiales</taxon>
        <taxon>Kineosporiaceae</taxon>
        <taxon>Kineosporia</taxon>
    </lineage>
</organism>
<feature type="compositionally biased region" description="Basic and acidic residues" evidence="1">
    <location>
        <begin position="182"/>
        <end position="207"/>
    </location>
</feature>
<name>A0ABS5TQN2_9ACTN</name>
<dbReference type="InterPro" id="IPR027417">
    <property type="entry name" value="P-loop_NTPase"/>
</dbReference>
<dbReference type="RefSeq" id="WP_214159812.1">
    <property type="nucleotide sequence ID" value="NZ_JAHBAY010000016.1"/>
</dbReference>
<feature type="region of interest" description="Disordered" evidence="1">
    <location>
        <begin position="160"/>
        <end position="213"/>
    </location>
</feature>
<accession>A0ABS5TQN2</accession>
<keyword evidence="3" id="KW-1185">Reference proteome</keyword>
<gene>
    <name evidence="2" type="ORF">KIH74_30290</name>
</gene>
<proteinExistence type="predicted"/>
<protein>
    <recommendedName>
        <fullName evidence="4">NACHT domain-containing protein</fullName>
    </recommendedName>
</protein>
<reference evidence="2 3" key="1">
    <citation type="submission" date="2021-05" db="EMBL/GenBank/DDBJ databases">
        <title>Kineosporia and Streptomyces sp. nov. two new marine actinobacteria isolated from Coral.</title>
        <authorList>
            <person name="Buangrab K."/>
            <person name="Sutthacheep M."/>
            <person name="Yeemin T."/>
            <person name="Harunari E."/>
            <person name="Igarashi Y."/>
            <person name="Kanchanasin P."/>
            <person name="Tanasupawat S."/>
            <person name="Phongsopitanun W."/>
        </authorList>
    </citation>
    <scope>NUCLEOTIDE SEQUENCE [LARGE SCALE GENOMIC DNA]</scope>
    <source>
        <strain evidence="2 3">J2-2</strain>
    </source>
</reference>
<evidence type="ECO:0008006" key="4">
    <source>
        <dbReference type="Google" id="ProtNLM"/>
    </source>
</evidence>
<sequence length="1355" mass="145286">MANGNNQAAVILIETVIGRLTTEPDGALLVPATPVAEQAGRLRRRVDEWARRRGASPATVDAAFGTTTRLLAHHGPSAHRMTALGLAPARISGQALRDADGPLRALGDPELRAACEKIVVCLYELLLPDPPATGRRAPTGTHTQQLTDDVLAYLDALSQHLSAPPPVPGPHGGNASAGPVPELERTLRVVRDPRPEDARTSGERTRPAPEPADDVLATGRHVVVLGEPGSGRTWLARRTARRCADRARELVRAGTPIDAVELPLFLTWARFASTAGQAREAALGPALDLLRLPDGTERRIRTLLRHRNCGVLLVLDSFDETVAGQRRIRQALIGDWRTVVTAQPGAWRDHWGTPGPANPSGDGVFVRAELQDLGYPYQVELFARSWFGDAGAAGRFMTGLEESPAARALSTVPWFLTRLCLLAPDGTLPGPTWHLADRMIAQLLHAPAGTGTGAETGEPLRTARDWAWYWAQDDPASGLSAWPDDVLTSSSPLDQLLPEPAGRLDALVPRTGRAPAGGGRQVRRRFAHRVIREHLVAVTVSRLPLTEAADLLTAHWWFDETWKAVAPTAVSLHPERDELLAVLRRAVATGKKPPLSGALEQQSDAIWLALCRETQPSHWQEPSRRFLHGVRARQGSRWTIALRASAHWGDSNPACVEGLLNELADVHPYGARSTIAALSVLGRDRDVAAAKGVLRQRIEAGSHYLAGGLAIALAHRPAEPEDLRAGLHGVVAALPRASDHDLPELRRALTALVEAGLDLAELARAAQELLAGDGHQLPELFRMLAPLPLPEADRRQLSATLHTRIALAVEELGAPDADSWSSSHHLAQERLAALLHGLAVLPGDEDQASLPGIVATAFPVLSPWEPEQVLRAWAALRPAFLLRYARTVLPHAAPDVIESVAEALSGLENASAERTLAVNCALRAAGSSPAPPVPSLLALGRALVKLDAGPRERRVILDAFVRACPGAGADDLSPLAHVSRKLGATPEDQRAFAGAIGSRLRSADPAQSSGLGRALSELEISPAQWRDLVHPVCSAVPLAYASWGFARALAQARLSPDAERLARSTLLEALSRTRDDGVPDMLGALAGWGLSPDEVTSVVGVVRRRIPQISATSLPLLARSFVRLPTTVDDRRPLLAFLTGQLEGATPHGLPDLVTALGTLAVTLPEQEEVADVVTRRAVPRLGTGQERQHLMDAVQALAAHDAVRRLMVARLLIRLRLSDDPSPWVAVLRVLVRGDDEGAAAVEAVRDRMAGPEPSRVLSSLAPLMEALPHFATTPPARRSALQAIADAARRPGEDRHHLIRSCLAALAGTDEEHAVAAGVLRGLHGVDDLHAPWILEALRAHSSPRDWADWLEA</sequence>
<dbReference type="Proteomes" id="UP001197247">
    <property type="component" value="Unassembled WGS sequence"/>
</dbReference>
<evidence type="ECO:0000313" key="2">
    <source>
        <dbReference type="EMBL" id="MBT0773273.1"/>
    </source>
</evidence>
<dbReference type="EMBL" id="JAHBAY010000016">
    <property type="protein sequence ID" value="MBT0773273.1"/>
    <property type="molecule type" value="Genomic_DNA"/>
</dbReference>
<dbReference type="SUPFAM" id="SSF52540">
    <property type="entry name" value="P-loop containing nucleoside triphosphate hydrolases"/>
    <property type="match status" value="1"/>
</dbReference>
<dbReference type="Gene3D" id="3.40.50.300">
    <property type="entry name" value="P-loop containing nucleotide triphosphate hydrolases"/>
    <property type="match status" value="1"/>
</dbReference>
<evidence type="ECO:0000256" key="1">
    <source>
        <dbReference type="SAM" id="MobiDB-lite"/>
    </source>
</evidence>
<evidence type="ECO:0000313" key="3">
    <source>
        <dbReference type="Proteomes" id="UP001197247"/>
    </source>
</evidence>